<sequence>MSSYEVSRSTTISAAPGTVHALIDDFHQWIKWSPWEDLDPDLQRSYSGPDAGIGAHYAWRGNRKAGEGSMEITASGPEGVDVDVRFIKPFSNVSKVRLALRPTATGTDVTWTMTGQTPGGFAGLFAKVVPMDKLVGKDFEKGLARLRAVAEHTG</sequence>
<keyword evidence="2" id="KW-1185">Reference proteome</keyword>
<protein>
    <submittedName>
        <fullName evidence="1">SRPBCC family protein</fullName>
    </submittedName>
</protein>
<reference evidence="1" key="1">
    <citation type="submission" date="2020-11" db="EMBL/GenBank/DDBJ databases">
        <title>Nocardioides cynanchi sp. nov., isolated from soil of rhizosphere of Cynanchum wilfordii.</title>
        <authorList>
            <person name="Lee J.-S."/>
            <person name="Suh M.K."/>
            <person name="Kim J.-S."/>
        </authorList>
    </citation>
    <scope>NUCLEOTIDE SEQUENCE</scope>
    <source>
        <strain evidence="1">KCTC 19276</strain>
    </source>
</reference>
<dbReference type="Proteomes" id="UP000660668">
    <property type="component" value="Unassembled WGS sequence"/>
</dbReference>
<dbReference type="AlphaFoldDB" id="A0A930VQQ7"/>
<name>A0A930VQQ7_9ACTN</name>
<evidence type="ECO:0000313" key="1">
    <source>
        <dbReference type="EMBL" id="MBF4769145.1"/>
    </source>
</evidence>
<dbReference type="SUPFAM" id="SSF55961">
    <property type="entry name" value="Bet v1-like"/>
    <property type="match status" value="1"/>
</dbReference>
<accession>A0A930VQQ7</accession>
<dbReference type="Gene3D" id="3.30.530.20">
    <property type="match status" value="1"/>
</dbReference>
<dbReference type="EMBL" id="JADKPO010000021">
    <property type="protein sequence ID" value="MBF4769145.1"/>
    <property type="molecule type" value="Genomic_DNA"/>
</dbReference>
<dbReference type="CDD" id="cd07818">
    <property type="entry name" value="SRPBCC_1"/>
    <property type="match status" value="1"/>
</dbReference>
<dbReference type="InterPro" id="IPR019587">
    <property type="entry name" value="Polyketide_cyclase/dehydratase"/>
</dbReference>
<evidence type="ECO:0000313" key="2">
    <source>
        <dbReference type="Proteomes" id="UP000660668"/>
    </source>
</evidence>
<gene>
    <name evidence="1" type="ORF">ISU10_15360</name>
</gene>
<dbReference type="InterPro" id="IPR023393">
    <property type="entry name" value="START-like_dom_sf"/>
</dbReference>
<proteinExistence type="predicted"/>
<dbReference type="RefSeq" id="WP_194697289.1">
    <property type="nucleotide sequence ID" value="NZ_JADKPO010000021.1"/>
</dbReference>
<comment type="caution">
    <text evidence="1">The sequence shown here is derived from an EMBL/GenBank/DDBJ whole genome shotgun (WGS) entry which is preliminary data.</text>
</comment>
<organism evidence="1 2">
    <name type="scientific">Nocardioides agariphilus</name>
    <dbReference type="NCBI Taxonomy" id="433664"/>
    <lineage>
        <taxon>Bacteria</taxon>
        <taxon>Bacillati</taxon>
        <taxon>Actinomycetota</taxon>
        <taxon>Actinomycetes</taxon>
        <taxon>Propionibacteriales</taxon>
        <taxon>Nocardioidaceae</taxon>
        <taxon>Nocardioides</taxon>
    </lineage>
</organism>
<dbReference type="Pfam" id="PF10604">
    <property type="entry name" value="Polyketide_cyc2"/>
    <property type="match status" value="1"/>
</dbReference>